<evidence type="ECO:0000259" key="2">
    <source>
        <dbReference type="SMART" id="SM01319"/>
    </source>
</evidence>
<feature type="compositionally biased region" description="Polar residues" evidence="1">
    <location>
        <begin position="1039"/>
        <end position="1051"/>
    </location>
</feature>
<feature type="compositionally biased region" description="Basic and acidic residues" evidence="1">
    <location>
        <begin position="732"/>
        <end position="748"/>
    </location>
</feature>
<feature type="compositionally biased region" description="Polar residues" evidence="1">
    <location>
        <begin position="1593"/>
        <end position="1606"/>
    </location>
</feature>
<feature type="compositionally biased region" description="Polar residues" evidence="1">
    <location>
        <begin position="435"/>
        <end position="444"/>
    </location>
</feature>
<feature type="compositionally biased region" description="Polar residues" evidence="1">
    <location>
        <begin position="103"/>
        <end position="116"/>
    </location>
</feature>
<sequence length="1654" mass="187694">MATRVELTSRSTRSDILNESKSTRSYLGPLTDASNKSSDSSISSSLIIEETIRAPSKPMSMFNAGMKPRLSPKPFTREKPESRKSVGMMSALSEDMKSPSDVPFQTSTSISLSGSTKAEDHERVGRKIVTSSYQPDSEENQLNTLDVFSSSVSRRKQTSSRWTPTDIGESRSSSQANESKVTSKPPLMSRKPDVLQQQEKVPSTFLRRTSTDSTDEQRETLAKAKNNSFQSESIDSLTVRAQLRPKRRPVSAVFLDSVGDQKSDIKIPDTQRPWSRRPLSEDLTSLFESVGLGNKKESPFEETKENQPLKKSSFTSNITEDQPEPAYKAGDFSSVKSASNVTKTARSGISSRNILSGSETKDAITEKSFSTGQEKTIATEDESIVGRTSDHINQDSKAPLDYTDGLNSEEKNTGDNGIAPGTMRRRISLYLANTSSSLESADSPTSKDKLPAGRPKEMKDWRTSEYSEDIRLRSRRSFRKVEEPLQVQDNDNIFNERKSYVYKEKQYDNKTEETEDKYKQPAHLDNTFRTVKATMFEHNVEWHNPPELLNSRNPTSTQPAKKDVLCESTEDKKDTGSWSKWLRNESVTSVTQLHEESDTSGIKFDSSRFGKAATTADHNVLQNLKVDEKRRIEPRFEVIQAVGERVLSESIEMAPEDKAVTLRSRRSFHRKERELESLEVDENVSRRPVSSLQRSKSEYRKRDTSLKDNSNNRYVSKDLDFSFSTRNSLRATKGDSVKASDETVKDRSTVPTTVSDFQPKSYKLDYKPKKENAFDQHSTGQSPFGNSATDDKDLKISLHDFNRQESPATKKYNKDESNYLISEMLSNEVEQFKNDLTGTRTTKDTDSFLKGKTYNEEYTEPFKLERKKTPFQDKYTSISGTGNTSDLYNFEYVETTRKHNVSTTAPTDSKVTYFAVTGLENKKEKNDNNFESQNIATCSLISKEYYKRDVRIGTTTSVSDSSSNKPEAINTQGDLETSSAFKELKTHRNQRVFEDDFVGKSPKTMEKKGVIDIDALIQRHRQKTSLDDKVSSSRGGKPEQQTFSTDFGTTQGSPLKFDGSYKSKVVDIDSLMAEYNANTPKDRASRDEDHNMSKWERSKSFRENASKSSVSKWRDPTVRHVNTDASYQYETVGSWYSSQTTSTTEDMEQDSHKISSTADHMKLHKDGKYEQYREKGKDQGFQAHSEESQNIANFGYSQESSAKYYENFKAQSAWASESPTGITDWSTSHTIAKSTVVEKSVVDSKEDPAAVKPNYRISVQTDRKPILAEEIPPPSERRRPAKASDLISLMLENKEKRMEQHRVRQSISVEHQLEQRTHRIQNQQEWHPSESKDYSEKESFGKHAKLQREPENITEMLRRKSLNRHREWDLRSEEDHVKQCFSRSSTSNKDTDSLVQDPDRQYGTWSQDKPQTEDSCVTDSPSYDNSSRKQRSHSRLSSLSHTETDQHDSVNEARDGSLDRCSMDLDSTEGTESTPSEAKSSDFSFIDQTSVLDSTALKNRVQLSRKSQRRAPSQTQRRSRLLQSSSQLAVIEDTDNLWMYTDSTDEKPEKKEEVEEEEEKPQRTSLHSPRMPMFPGMDHSALVAQLRKRQDAESSSESSPQVTKSPKSPLPHGTLGVKLLPTSADKLDKAAGESPQWLKELKSKKRQSQYENHS</sequence>
<keyword evidence="4" id="KW-1185">Reference proteome</keyword>
<feature type="compositionally biased region" description="Polar residues" evidence="1">
    <location>
        <begin position="550"/>
        <end position="559"/>
    </location>
</feature>
<feature type="region of interest" description="Disordered" evidence="1">
    <location>
        <begin position="1077"/>
        <end position="1108"/>
    </location>
</feature>
<feature type="compositionally biased region" description="Basic and acidic residues" evidence="1">
    <location>
        <begin position="12"/>
        <end position="22"/>
    </location>
</feature>
<proteinExistence type="predicted"/>
<feature type="compositionally biased region" description="Basic and acidic residues" evidence="1">
    <location>
        <begin position="1442"/>
        <end position="1463"/>
    </location>
</feature>
<feature type="compositionally biased region" description="Polar residues" evidence="1">
    <location>
        <begin position="170"/>
        <end position="182"/>
    </location>
</feature>
<feature type="region of interest" description="Disordered" evidence="1">
    <location>
        <begin position="677"/>
        <end position="711"/>
    </location>
</feature>
<feature type="compositionally biased region" description="Polar residues" evidence="1">
    <location>
        <begin position="225"/>
        <end position="235"/>
    </location>
</feature>
<protein>
    <recommendedName>
        <fullName evidence="2">Tankyrase 1-binding protein C-terminal domain-containing protein</fullName>
    </recommendedName>
</protein>
<feature type="compositionally biased region" description="Basic and acidic residues" evidence="1">
    <location>
        <begin position="695"/>
        <end position="706"/>
    </location>
</feature>
<dbReference type="SMART" id="SM01319">
    <property type="entry name" value="Tankyrase_bdg_C"/>
    <property type="match status" value="1"/>
</dbReference>
<feature type="compositionally biased region" description="Basic and acidic residues" evidence="1">
    <location>
        <begin position="1364"/>
        <end position="1378"/>
    </location>
</feature>
<feature type="compositionally biased region" description="Basic and acidic residues" evidence="1">
    <location>
        <begin position="445"/>
        <end position="462"/>
    </location>
</feature>
<feature type="compositionally biased region" description="Low complexity" evidence="1">
    <location>
        <begin position="34"/>
        <end position="43"/>
    </location>
</feature>
<feature type="compositionally biased region" description="Basic and acidic residues" evidence="1">
    <location>
        <begin position="1327"/>
        <end position="1351"/>
    </location>
</feature>
<feature type="compositionally biased region" description="Basic and acidic residues" evidence="1">
    <location>
        <begin position="560"/>
        <end position="569"/>
    </location>
</feature>
<accession>A0AAV3AJ76</accession>
<feature type="compositionally biased region" description="Polar residues" evidence="1">
    <location>
        <begin position="309"/>
        <end position="320"/>
    </location>
</feature>
<feature type="region of interest" description="Disordered" evidence="1">
    <location>
        <begin position="1021"/>
        <end position="1051"/>
    </location>
</feature>
<dbReference type="Pfam" id="PF15327">
    <property type="entry name" value="Tankyrase_bdg_C"/>
    <property type="match status" value="1"/>
</dbReference>
<feature type="compositionally biased region" description="Basic and acidic residues" evidence="1">
    <location>
        <begin position="294"/>
        <end position="308"/>
    </location>
</feature>
<feature type="compositionally biased region" description="Polar residues" evidence="1">
    <location>
        <begin position="1403"/>
        <end position="1425"/>
    </location>
</feature>
<reference evidence="3" key="1">
    <citation type="thesis" date="2020" institute="ProQuest LLC" country="789 East Eisenhower Parkway, Ann Arbor, MI, USA">
        <title>Comparative Genomics and Chromosome Evolution.</title>
        <authorList>
            <person name="Mudd A.B."/>
        </authorList>
    </citation>
    <scope>NUCLEOTIDE SEQUENCE</scope>
    <source>
        <strain evidence="3">1538</strain>
        <tissue evidence="3">Blood</tissue>
    </source>
</reference>
<feature type="compositionally biased region" description="Polar residues" evidence="1">
    <location>
        <begin position="195"/>
        <end position="212"/>
    </location>
</feature>
<feature type="compositionally biased region" description="Basic and acidic residues" evidence="1">
    <location>
        <begin position="1544"/>
        <end position="1553"/>
    </location>
</feature>
<evidence type="ECO:0000313" key="4">
    <source>
        <dbReference type="Proteomes" id="UP001181693"/>
    </source>
</evidence>
<feature type="compositionally biased region" description="Basic and acidic residues" evidence="1">
    <location>
        <begin position="1389"/>
        <end position="1400"/>
    </location>
</feature>
<dbReference type="EMBL" id="DYDO01000006">
    <property type="protein sequence ID" value="DBA22882.1"/>
    <property type="molecule type" value="Genomic_DNA"/>
</dbReference>
<feature type="compositionally biased region" description="Basic and acidic residues" evidence="1">
    <location>
        <begin position="75"/>
        <end position="84"/>
    </location>
</feature>
<dbReference type="Proteomes" id="UP001181693">
    <property type="component" value="Unassembled WGS sequence"/>
</dbReference>
<dbReference type="InterPro" id="IPR032764">
    <property type="entry name" value="Tankyrase-bd_C"/>
</dbReference>
<feature type="compositionally biased region" description="Polar residues" evidence="1">
    <location>
        <begin position="334"/>
        <end position="348"/>
    </location>
</feature>
<name>A0AAV3AJ76_PYXAD</name>
<comment type="caution">
    <text evidence="3">The sequence shown here is derived from an EMBL/GenBank/DDBJ whole genome shotgun (WGS) entry which is preliminary data.</text>
</comment>
<evidence type="ECO:0000313" key="3">
    <source>
        <dbReference type="EMBL" id="DBA22882.1"/>
    </source>
</evidence>
<feature type="region of interest" description="Disordered" evidence="1">
    <location>
        <begin position="290"/>
        <end position="348"/>
    </location>
</feature>
<feature type="compositionally biased region" description="Polar residues" evidence="1">
    <location>
        <begin position="1"/>
        <end position="11"/>
    </location>
</feature>
<feature type="region of interest" description="Disordered" evidence="1">
    <location>
        <begin position="57"/>
        <end position="235"/>
    </location>
</feature>
<evidence type="ECO:0000256" key="1">
    <source>
        <dbReference type="SAM" id="MobiDB-lite"/>
    </source>
</evidence>
<organism evidence="3 4">
    <name type="scientific">Pyxicephalus adspersus</name>
    <name type="common">African bullfrog</name>
    <dbReference type="NCBI Taxonomy" id="30357"/>
    <lineage>
        <taxon>Eukaryota</taxon>
        <taxon>Metazoa</taxon>
        <taxon>Chordata</taxon>
        <taxon>Craniata</taxon>
        <taxon>Vertebrata</taxon>
        <taxon>Euteleostomi</taxon>
        <taxon>Amphibia</taxon>
        <taxon>Batrachia</taxon>
        <taxon>Anura</taxon>
        <taxon>Neobatrachia</taxon>
        <taxon>Ranoidea</taxon>
        <taxon>Pyxicephalidae</taxon>
        <taxon>Pyxicephalinae</taxon>
        <taxon>Pyxicephalus</taxon>
    </lineage>
</organism>
<feature type="region of interest" description="Disordered" evidence="1">
    <location>
        <begin position="1296"/>
        <end position="1654"/>
    </location>
</feature>
<dbReference type="PANTHER" id="PTHR22042:SF3">
    <property type="entry name" value="RIKEN CDNA 2900026A02 GENE"/>
    <property type="match status" value="1"/>
</dbReference>
<feature type="region of interest" description="Disordered" evidence="1">
    <location>
        <begin position="730"/>
        <end position="756"/>
    </location>
</feature>
<feature type="compositionally biased region" description="Basic and acidic residues" evidence="1">
    <location>
        <begin position="1080"/>
        <end position="1105"/>
    </location>
</feature>
<feature type="region of interest" description="Disordered" evidence="1">
    <location>
        <begin position="435"/>
        <end position="462"/>
    </location>
</feature>
<dbReference type="PANTHER" id="PTHR22042">
    <property type="entry name" value="TANKYRASE 1 BINDING PROTEIN"/>
    <property type="match status" value="1"/>
</dbReference>
<feature type="region of interest" description="Disordered" evidence="1">
    <location>
        <begin position="1"/>
        <end position="43"/>
    </location>
</feature>
<dbReference type="InterPro" id="IPR040006">
    <property type="entry name" value="TNKS1BP1-like"/>
</dbReference>
<gene>
    <name evidence="3" type="ORF">GDO54_013873</name>
</gene>
<feature type="compositionally biased region" description="Polar residues" evidence="1">
    <location>
        <begin position="1468"/>
        <end position="1515"/>
    </location>
</feature>
<feature type="compositionally biased region" description="Polar residues" evidence="1">
    <location>
        <begin position="129"/>
        <end position="148"/>
    </location>
</feature>
<feature type="region of interest" description="Disordered" evidence="1">
    <location>
        <begin position="544"/>
        <end position="569"/>
    </location>
</feature>
<feature type="domain" description="Tankyrase 1-binding protein C-terminal" evidence="2">
    <location>
        <begin position="1480"/>
        <end position="1645"/>
    </location>
</feature>